<evidence type="ECO:0000313" key="3">
    <source>
        <dbReference type="RefSeq" id="XP_056863382.1"/>
    </source>
</evidence>
<protein>
    <submittedName>
        <fullName evidence="3">Uncharacterized protein LOC130510773</fullName>
    </submittedName>
</protein>
<accession>A0A9W3DHJ7</accession>
<sequence length="368" mass="41599">MVQLVRLVLGDWHRGAQGQWRFNRNHVEPKFDVQLKENESYSSIVSTVKDKYRLDQFLSPTAPVLLTYELPDWMKEIDDYTSAPLEITDDGDVEVFMAVRVDCVWLELYVTYGDEDVSRYRRSVAIEEGQILNTDPEVDRHPLAHWRGTAERGYLLASEEVLMEICTTEELQKIKRHSEALTREMEDDERFIIGGDSCSSADSSKRPDKDDDPPSTGSVIRLQDITETSAKDYCPTMDKGKGIMTEERVEVPPMGVGIGPNSGTLALMLGTCTGNRDSISHTGSICDLSVVRNMSSEFDEPTQSKAQHLFRGVPFEGDSDDCQILEGKDLQAKGHLRVGQVFDNKDAFKLHMTLYAIANKFRYLVKRS</sequence>
<organism evidence="2 3">
    <name type="scientific">Raphanus sativus</name>
    <name type="common">Radish</name>
    <name type="synonym">Raphanus raphanistrum var. sativus</name>
    <dbReference type="NCBI Taxonomy" id="3726"/>
    <lineage>
        <taxon>Eukaryota</taxon>
        <taxon>Viridiplantae</taxon>
        <taxon>Streptophyta</taxon>
        <taxon>Embryophyta</taxon>
        <taxon>Tracheophyta</taxon>
        <taxon>Spermatophyta</taxon>
        <taxon>Magnoliopsida</taxon>
        <taxon>eudicotyledons</taxon>
        <taxon>Gunneridae</taxon>
        <taxon>Pentapetalae</taxon>
        <taxon>rosids</taxon>
        <taxon>malvids</taxon>
        <taxon>Brassicales</taxon>
        <taxon>Brassicaceae</taxon>
        <taxon>Brassiceae</taxon>
        <taxon>Raphanus</taxon>
    </lineage>
</organism>
<dbReference type="GeneID" id="130510773"/>
<dbReference type="KEGG" id="rsz:130510773"/>
<gene>
    <name evidence="3" type="primary">LOC130510773</name>
</gene>
<dbReference type="Proteomes" id="UP000504610">
    <property type="component" value="Chromosome 4"/>
</dbReference>
<proteinExistence type="predicted"/>
<keyword evidence="2" id="KW-1185">Reference proteome</keyword>
<dbReference type="AlphaFoldDB" id="A0A9W3DHJ7"/>
<evidence type="ECO:0000313" key="2">
    <source>
        <dbReference type="Proteomes" id="UP000504610"/>
    </source>
</evidence>
<reference evidence="3" key="2">
    <citation type="submission" date="2025-08" db="UniProtKB">
        <authorList>
            <consortium name="RefSeq"/>
        </authorList>
    </citation>
    <scope>IDENTIFICATION</scope>
    <source>
        <tissue evidence="3">Leaf</tissue>
    </source>
</reference>
<reference evidence="2" key="1">
    <citation type="journal article" date="2019" name="Database">
        <title>The radish genome database (RadishGD): an integrated information resource for radish genomics.</title>
        <authorList>
            <person name="Yu H.J."/>
            <person name="Baek S."/>
            <person name="Lee Y.J."/>
            <person name="Cho A."/>
            <person name="Mun J.H."/>
        </authorList>
    </citation>
    <scope>NUCLEOTIDE SEQUENCE [LARGE SCALE GENOMIC DNA]</scope>
    <source>
        <strain evidence="2">cv. WK10039</strain>
    </source>
</reference>
<feature type="region of interest" description="Disordered" evidence="1">
    <location>
        <begin position="192"/>
        <end position="219"/>
    </location>
</feature>
<dbReference type="OrthoDB" id="1102328at2759"/>
<evidence type="ECO:0000256" key="1">
    <source>
        <dbReference type="SAM" id="MobiDB-lite"/>
    </source>
</evidence>
<name>A0A9W3DHJ7_RAPSA</name>
<dbReference type="RefSeq" id="XP_056863382.1">
    <property type="nucleotide sequence ID" value="XM_057007402.1"/>
</dbReference>